<evidence type="ECO:0000256" key="1">
    <source>
        <dbReference type="SAM" id="Phobius"/>
    </source>
</evidence>
<keyword evidence="1" id="KW-1133">Transmembrane helix</keyword>
<gene>
    <name evidence="2" type="ORF">RQP18_02340</name>
</gene>
<proteinExistence type="predicted"/>
<feature type="transmembrane region" description="Helical" evidence="1">
    <location>
        <begin position="38"/>
        <end position="60"/>
    </location>
</feature>
<reference evidence="3" key="1">
    <citation type="submission" date="2023-10" db="EMBL/GenBank/DDBJ databases">
        <title>Genome analysis and identification of Salinococcus sp. Bachu38 nov., a PGPR from the rhizosphere of Tamarix.</title>
        <authorList>
            <person name="Liang Z."/>
            <person name="Zhang X."/>
            <person name="Jia J."/>
            <person name="Chen X."/>
            <person name="Wang Y."/>
            <person name="Wang Q."/>
            <person name="Wang R."/>
        </authorList>
    </citation>
    <scope>NUCLEOTIDE SEQUENCE [LARGE SCALE GENOMIC DNA]</scope>
    <source>
        <strain evidence="3">Bachu38</strain>
    </source>
</reference>
<keyword evidence="1" id="KW-0812">Transmembrane</keyword>
<evidence type="ECO:0000313" key="2">
    <source>
        <dbReference type="EMBL" id="WZX30033.1"/>
    </source>
</evidence>
<dbReference type="RefSeq" id="WP_342388560.1">
    <property type="nucleotide sequence ID" value="NZ_CP138333.2"/>
</dbReference>
<name>A0ABZ3CIZ9_9STAP</name>
<dbReference type="EMBL" id="CP138333">
    <property type="protein sequence ID" value="WZX30033.1"/>
    <property type="molecule type" value="Genomic_DNA"/>
</dbReference>
<accession>A0ABZ3CIZ9</accession>
<evidence type="ECO:0000313" key="3">
    <source>
        <dbReference type="Proteomes" id="UP001455384"/>
    </source>
</evidence>
<dbReference type="Proteomes" id="UP001455384">
    <property type="component" value="Chromosome"/>
</dbReference>
<organism evidence="2 3">
    <name type="scientific">Salinicoccus bachuensis</name>
    <dbReference type="NCBI Taxonomy" id="3136731"/>
    <lineage>
        <taxon>Bacteria</taxon>
        <taxon>Bacillati</taxon>
        <taxon>Bacillota</taxon>
        <taxon>Bacilli</taxon>
        <taxon>Bacillales</taxon>
        <taxon>Staphylococcaceae</taxon>
        <taxon>Salinicoccus</taxon>
    </lineage>
</organism>
<protein>
    <submittedName>
        <fullName evidence="2">Uncharacterized protein</fullName>
    </submittedName>
</protein>
<keyword evidence="3" id="KW-1185">Reference proteome</keyword>
<sequence length="68" mass="7576">MYSTVALMTISFTLLNIDTYYVQLSRTILNVDPADISFIFTVVVIGAAVSFVYLLATYFANLVRVTSK</sequence>
<keyword evidence="1" id="KW-0472">Membrane</keyword>